<dbReference type="Proteomes" id="UP000886335">
    <property type="component" value="Unassembled WGS sequence"/>
</dbReference>
<dbReference type="AlphaFoldDB" id="A0A831SMT6"/>
<evidence type="ECO:0000313" key="9">
    <source>
        <dbReference type="EMBL" id="HED30531.1"/>
    </source>
</evidence>
<dbReference type="SUPFAM" id="SSF52374">
    <property type="entry name" value="Nucleotidylyl transferase"/>
    <property type="match status" value="1"/>
</dbReference>
<dbReference type="EMBL" id="DSBW01000054">
    <property type="protein sequence ID" value="HED30531.1"/>
    <property type="molecule type" value="Genomic_DNA"/>
</dbReference>
<evidence type="ECO:0000259" key="8">
    <source>
        <dbReference type="Pfam" id="PF01467"/>
    </source>
</evidence>
<dbReference type="InterPro" id="IPR011914">
    <property type="entry name" value="RfaE_dom_II"/>
</dbReference>
<dbReference type="PANTHER" id="PTHR43793:SF2">
    <property type="entry name" value="BIFUNCTIONAL PROTEIN HLDE"/>
    <property type="match status" value="1"/>
</dbReference>
<organism evidence="9">
    <name type="scientific">Prosthecochloris aestuarii</name>
    <dbReference type="NCBI Taxonomy" id="1102"/>
    <lineage>
        <taxon>Bacteria</taxon>
        <taxon>Pseudomonadati</taxon>
        <taxon>Chlorobiota</taxon>
        <taxon>Chlorobiia</taxon>
        <taxon>Chlorobiales</taxon>
        <taxon>Chlorobiaceae</taxon>
        <taxon>Prosthecochloris</taxon>
    </lineage>
</organism>
<dbReference type="NCBIfam" id="TIGR00125">
    <property type="entry name" value="cyt_tran_rel"/>
    <property type="match status" value="1"/>
</dbReference>
<dbReference type="InterPro" id="IPR004821">
    <property type="entry name" value="Cyt_trans-like"/>
</dbReference>
<evidence type="ECO:0000256" key="7">
    <source>
        <dbReference type="ARBA" id="ARBA00047428"/>
    </source>
</evidence>
<sequence>MESVEKIFSLNNAVSVVRQWQGDGKMVVFTNGCFDILHAGHVQYLEKARAAGDRLVVGVNSDASVRRIKGEKRPVCPEEDRCRVLAGLGCVDAVVVFEEKTPHELISLLLPDVLVKGADWAIDNIVGADTVLARGGRVTTIEFLEGRSTTGIIERVIDAYCPQKRS</sequence>
<dbReference type="Gene3D" id="3.40.50.620">
    <property type="entry name" value="HUPs"/>
    <property type="match status" value="1"/>
</dbReference>
<keyword evidence="5" id="KW-0067">ATP-binding</keyword>
<evidence type="ECO:0000256" key="1">
    <source>
        <dbReference type="ARBA" id="ARBA00012519"/>
    </source>
</evidence>
<reference evidence="9" key="1">
    <citation type="journal article" date="2020" name="mSystems">
        <title>Genome- and Community-Level Interaction Insights into Carbon Utilization and Element Cycling Functions of Hydrothermarchaeota in Hydrothermal Sediment.</title>
        <authorList>
            <person name="Zhou Z."/>
            <person name="Liu Y."/>
            <person name="Xu W."/>
            <person name="Pan J."/>
            <person name="Luo Z.H."/>
            <person name="Li M."/>
        </authorList>
    </citation>
    <scope>NUCLEOTIDE SEQUENCE [LARGE SCALE GENOMIC DNA]</scope>
    <source>
        <strain evidence="9">SpSt-1181</strain>
    </source>
</reference>
<dbReference type="GO" id="GO:0016779">
    <property type="term" value="F:nucleotidyltransferase activity"/>
    <property type="evidence" value="ECO:0007669"/>
    <property type="project" value="UniProtKB-KW"/>
</dbReference>
<keyword evidence="4" id="KW-0547">Nucleotide-binding</keyword>
<protein>
    <recommendedName>
        <fullName evidence="1">D-glycero-beta-D-manno-heptose 1-phosphate adenylyltransferase</fullName>
        <ecNumber evidence="1">2.7.7.70</ecNumber>
    </recommendedName>
</protein>
<evidence type="ECO:0000256" key="5">
    <source>
        <dbReference type="ARBA" id="ARBA00022840"/>
    </source>
</evidence>
<evidence type="ECO:0000256" key="6">
    <source>
        <dbReference type="ARBA" id="ARBA00023277"/>
    </source>
</evidence>
<dbReference type="NCBIfam" id="TIGR02199">
    <property type="entry name" value="rfaE_dom_II"/>
    <property type="match status" value="1"/>
</dbReference>
<evidence type="ECO:0000256" key="2">
    <source>
        <dbReference type="ARBA" id="ARBA00022679"/>
    </source>
</evidence>
<name>A0A831SMT6_PROAE</name>
<evidence type="ECO:0000256" key="3">
    <source>
        <dbReference type="ARBA" id="ARBA00022695"/>
    </source>
</evidence>
<comment type="catalytic activity">
    <reaction evidence="7">
        <text>D-glycero-beta-D-manno-heptose 1-phosphate + ATP + H(+) = ADP-D-glycero-beta-D-manno-heptose + diphosphate</text>
        <dbReference type="Rhea" id="RHEA:27465"/>
        <dbReference type="ChEBI" id="CHEBI:15378"/>
        <dbReference type="ChEBI" id="CHEBI:30616"/>
        <dbReference type="ChEBI" id="CHEBI:33019"/>
        <dbReference type="ChEBI" id="CHEBI:59967"/>
        <dbReference type="ChEBI" id="CHEBI:61593"/>
        <dbReference type="EC" id="2.7.7.70"/>
    </reaction>
</comment>
<dbReference type="InterPro" id="IPR050385">
    <property type="entry name" value="Archaeal_FAD_synthase"/>
</dbReference>
<gene>
    <name evidence="9" type="primary">rfaE2</name>
    <name evidence="9" type="ORF">ENN50_02325</name>
</gene>
<dbReference type="EC" id="2.7.7.70" evidence="1"/>
<evidence type="ECO:0000256" key="4">
    <source>
        <dbReference type="ARBA" id="ARBA00022741"/>
    </source>
</evidence>
<feature type="domain" description="Cytidyltransferase-like" evidence="8">
    <location>
        <begin position="29"/>
        <end position="123"/>
    </location>
</feature>
<dbReference type="GO" id="GO:0005524">
    <property type="term" value="F:ATP binding"/>
    <property type="evidence" value="ECO:0007669"/>
    <property type="project" value="UniProtKB-KW"/>
</dbReference>
<keyword evidence="3 9" id="KW-0548">Nucleotidyltransferase</keyword>
<accession>A0A831SMT6</accession>
<dbReference type="InterPro" id="IPR014729">
    <property type="entry name" value="Rossmann-like_a/b/a_fold"/>
</dbReference>
<dbReference type="GO" id="GO:0005975">
    <property type="term" value="P:carbohydrate metabolic process"/>
    <property type="evidence" value="ECO:0007669"/>
    <property type="project" value="InterPro"/>
</dbReference>
<keyword evidence="6" id="KW-0119">Carbohydrate metabolism</keyword>
<dbReference type="GO" id="GO:0016773">
    <property type="term" value="F:phosphotransferase activity, alcohol group as acceptor"/>
    <property type="evidence" value="ECO:0007669"/>
    <property type="project" value="InterPro"/>
</dbReference>
<comment type="caution">
    <text evidence="9">The sequence shown here is derived from an EMBL/GenBank/DDBJ whole genome shotgun (WGS) entry which is preliminary data.</text>
</comment>
<dbReference type="PANTHER" id="PTHR43793">
    <property type="entry name" value="FAD SYNTHASE"/>
    <property type="match status" value="1"/>
</dbReference>
<keyword evidence="2" id="KW-0808">Transferase</keyword>
<proteinExistence type="predicted"/>
<dbReference type="Pfam" id="PF01467">
    <property type="entry name" value="CTP_transf_like"/>
    <property type="match status" value="1"/>
</dbReference>